<keyword evidence="1" id="KW-0812">Transmembrane</keyword>
<evidence type="ECO:0000256" key="1">
    <source>
        <dbReference type="SAM" id="Phobius"/>
    </source>
</evidence>
<evidence type="ECO:0008006" key="4">
    <source>
        <dbReference type="Google" id="ProtNLM"/>
    </source>
</evidence>
<name>A0ABX2DQH7_9BACL</name>
<feature type="transmembrane region" description="Helical" evidence="1">
    <location>
        <begin position="41"/>
        <end position="57"/>
    </location>
</feature>
<protein>
    <recommendedName>
        <fullName evidence="4">DUF4131 domain-containing protein</fullName>
    </recommendedName>
</protein>
<keyword evidence="1" id="KW-0472">Membrane</keyword>
<evidence type="ECO:0000313" key="2">
    <source>
        <dbReference type="EMBL" id="NQX46867.1"/>
    </source>
</evidence>
<dbReference type="Proteomes" id="UP000711047">
    <property type="component" value="Unassembled WGS sequence"/>
</dbReference>
<evidence type="ECO:0000313" key="3">
    <source>
        <dbReference type="Proteomes" id="UP000711047"/>
    </source>
</evidence>
<keyword evidence="1" id="KW-1133">Transmembrane helix</keyword>
<accession>A0ABX2DQH7</accession>
<sequence length="182" mass="21553">MNNSIVKFQKNYILIIVFIDIIWLFSSTFNYDITIFKKSNFIVPIVLHIILFFWLGYKSKGRKLILFVILIILSFLFLIKQSFAPVFNPYSYEHLDVPGNYGEVIVEHRANLIDQGITEYRVYQTKLLGLFLTELTTREVFIEEPHDLYLSQKDIFNYSAPEWTRETVSFETYKGKLTLNLK</sequence>
<comment type="caution">
    <text evidence="2">The sequence shown here is derived from an EMBL/GenBank/DDBJ whole genome shotgun (WGS) entry which is preliminary data.</text>
</comment>
<reference evidence="2 3" key="1">
    <citation type="submission" date="2020-05" db="EMBL/GenBank/DDBJ databases">
        <title>Paenibacillus glebae, sp. nov., Paenibacillus humi sp. nov., Paenibacillus pedi sp. nov., Paenibacillus terrestris sp. nov. and Paenibacillus terricola sp. nov., isolated from a forest top soil sample.</title>
        <authorList>
            <person name="Qi S."/>
            <person name="Carlier A."/>
            <person name="Cnockaert M."/>
            <person name="Vandamme P."/>
        </authorList>
    </citation>
    <scope>NUCLEOTIDE SEQUENCE [LARGE SCALE GENOMIC DNA]</scope>
    <source>
        <strain evidence="2 3">LMG 29502</strain>
    </source>
</reference>
<dbReference type="EMBL" id="JABMKX010000008">
    <property type="protein sequence ID" value="NQX46867.1"/>
    <property type="molecule type" value="Genomic_DNA"/>
</dbReference>
<proteinExistence type="predicted"/>
<feature type="transmembrane region" description="Helical" evidence="1">
    <location>
        <begin position="64"/>
        <end position="83"/>
    </location>
</feature>
<gene>
    <name evidence="2" type="ORF">HQN87_16125</name>
</gene>
<organism evidence="2 3">
    <name type="scientific">Paenibacillus tritici</name>
    <dbReference type="NCBI Taxonomy" id="1873425"/>
    <lineage>
        <taxon>Bacteria</taxon>
        <taxon>Bacillati</taxon>
        <taxon>Bacillota</taxon>
        <taxon>Bacilli</taxon>
        <taxon>Bacillales</taxon>
        <taxon>Paenibacillaceae</taxon>
        <taxon>Paenibacillus</taxon>
    </lineage>
</organism>
<keyword evidence="3" id="KW-1185">Reference proteome</keyword>
<feature type="transmembrane region" description="Helical" evidence="1">
    <location>
        <begin position="12"/>
        <end position="29"/>
    </location>
</feature>